<comment type="caution">
    <text evidence="2">The sequence shown here is derived from an EMBL/GenBank/DDBJ whole genome shotgun (WGS) entry which is preliminary data.</text>
</comment>
<organism evidence="2 3">
    <name type="scientific">Paramarasmius palmivorus</name>
    <dbReference type="NCBI Taxonomy" id="297713"/>
    <lineage>
        <taxon>Eukaryota</taxon>
        <taxon>Fungi</taxon>
        <taxon>Dikarya</taxon>
        <taxon>Basidiomycota</taxon>
        <taxon>Agaricomycotina</taxon>
        <taxon>Agaricomycetes</taxon>
        <taxon>Agaricomycetidae</taxon>
        <taxon>Agaricales</taxon>
        <taxon>Marasmiineae</taxon>
        <taxon>Marasmiaceae</taxon>
        <taxon>Paramarasmius</taxon>
    </lineage>
</organism>
<keyword evidence="3" id="KW-1185">Reference proteome</keyword>
<protein>
    <submittedName>
        <fullName evidence="2">Uncharacterized protein</fullName>
    </submittedName>
</protein>
<reference evidence="2 3" key="1">
    <citation type="submission" date="2024-01" db="EMBL/GenBank/DDBJ databases">
        <title>A draft genome for a cacao thread blight-causing isolate of Paramarasmius palmivorus.</title>
        <authorList>
            <person name="Baruah I.K."/>
            <person name="Bukari Y."/>
            <person name="Amoako-Attah I."/>
            <person name="Meinhardt L.W."/>
            <person name="Bailey B.A."/>
            <person name="Cohen S.P."/>
        </authorList>
    </citation>
    <scope>NUCLEOTIDE SEQUENCE [LARGE SCALE GENOMIC DNA]</scope>
    <source>
        <strain evidence="2 3">GH-12</strain>
    </source>
</reference>
<dbReference type="EMBL" id="JAYKXP010000033">
    <property type="protein sequence ID" value="KAK7041552.1"/>
    <property type="molecule type" value="Genomic_DNA"/>
</dbReference>
<dbReference type="AlphaFoldDB" id="A0AAW0CNS1"/>
<name>A0AAW0CNS1_9AGAR</name>
<feature type="region of interest" description="Disordered" evidence="1">
    <location>
        <begin position="1"/>
        <end position="25"/>
    </location>
</feature>
<evidence type="ECO:0000313" key="3">
    <source>
        <dbReference type="Proteomes" id="UP001383192"/>
    </source>
</evidence>
<evidence type="ECO:0000313" key="2">
    <source>
        <dbReference type="EMBL" id="KAK7041552.1"/>
    </source>
</evidence>
<sequence>MPANSGLYGYEEQHREKTDPSTSPCERLLRVRPSTSNINPKQNFCTSTTATRTVWLIVDLELWNRNRGNVVVDHSKYPANLVSSFDDENLAVLVSWVTKIIATKAPPFHPAEMPELLGAGLA</sequence>
<dbReference type="Proteomes" id="UP001383192">
    <property type="component" value="Unassembled WGS sequence"/>
</dbReference>
<accession>A0AAW0CNS1</accession>
<evidence type="ECO:0000256" key="1">
    <source>
        <dbReference type="SAM" id="MobiDB-lite"/>
    </source>
</evidence>
<proteinExistence type="predicted"/>
<gene>
    <name evidence="2" type="ORF">VNI00_009139</name>
</gene>